<dbReference type="InterPro" id="IPR013830">
    <property type="entry name" value="SGNH_hydro"/>
</dbReference>
<dbReference type="PANTHER" id="PTHR30383">
    <property type="entry name" value="THIOESTERASE 1/PROTEASE 1/LYSOPHOSPHOLIPASE L1"/>
    <property type="match status" value="1"/>
</dbReference>
<protein>
    <recommendedName>
        <fullName evidence="1">SGNH hydrolase-type esterase domain-containing protein</fullName>
    </recommendedName>
</protein>
<sequence>MIISKNIVLKAIFITLLLSFISSIQSAEKSIKIMLYGDSLMAGYGLPQNENLVTQIKQKFKHNSKQITLINASASGNTSSNGLARLDWSLLDQPDIVIVGLGSNDMLRGIDPKLTQQNLDKIITKINKTGAIVILVGARSPANMGPDYQTQFDQTYLTLSQKHGLIFMPFLLEGIALEKEYLQGDYKHPNAEGVKLMANNLYPFILKGIDLL</sequence>
<name>A0A382KFI1_9ZZZZ</name>
<evidence type="ECO:0000259" key="1">
    <source>
        <dbReference type="Pfam" id="PF13472"/>
    </source>
</evidence>
<gene>
    <name evidence="2" type="ORF">METZ01_LOCUS276012</name>
</gene>
<organism evidence="2">
    <name type="scientific">marine metagenome</name>
    <dbReference type="NCBI Taxonomy" id="408172"/>
    <lineage>
        <taxon>unclassified sequences</taxon>
        <taxon>metagenomes</taxon>
        <taxon>ecological metagenomes</taxon>
    </lineage>
</organism>
<dbReference type="AlphaFoldDB" id="A0A382KFI1"/>
<dbReference type="CDD" id="cd01822">
    <property type="entry name" value="Lysophospholipase_L1_like"/>
    <property type="match status" value="1"/>
</dbReference>
<dbReference type="Pfam" id="PF13472">
    <property type="entry name" value="Lipase_GDSL_2"/>
    <property type="match status" value="1"/>
</dbReference>
<feature type="domain" description="SGNH hydrolase-type esterase" evidence="1">
    <location>
        <begin position="36"/>
        <end position="195"/>
    </location>
</feature>
<dbReference type="SUPFAM" id="SSF52266">
    <property type="entry name" value="SGNH hydrolase"/>
    <property type="match status" value="1"/>
</dbReference>
<accession>A0A382KFI1</accession>
<evidence type="ECO:0000313" key="2">
    <source>
        <dbReference type="EMBL" id="SVC23158.1"/>
    </source>
</evidence>
<proteinExistence type="predicted"/>
<dbReference type="InterPro" id="IPR036514">
    <property type="entry name" value="SGNH_hydro_sf"/>
</dbReference>
<dbReference type="InterPro" id="IPR051532">
    <property type="entry name" value="Ester_Hydrolysis_Enzymes"/>
</dbReference>
<reference evidence="2" key="1">
    <citation type="submission" date="2018-05" db="EMBL/GenBank/DDBJ databases">
        <authorList>
            <person name="Lanie J.A."/>
            <person name="Ng W.-L."/>
            <person name="Kazmierczak K.M."/>
            <person name="Andrzejewski T.M."/>
            <person name="Davidsen T.M."/>
            <person name="Wayne K.J."/>
            <person name="Tettelin H."/>
            <person name="Glass J.I."/>
            <person name="Rusch D."/>
            <person name="Podicherti R."/>
            <person name="Tsui H.-C.T."/>
            <person name="Winkler M.E."/>
        </authorList>
    </citation>
    <scope>NUCLEOTIDE SEQUENCE</scope>
</reference>
<dbReference type="EMBL" id="UINC01080325">
    <property type="protein sequence ID" value="SVC23158.1"/>
    <property type="molecule type" value="Genomic_DNA"/>
</dbReference>
<dbReference type="GO" id="GO:0004622">
    <property type="term" value="F:phosphatidylcholine lysophospholipase activity"/>
    <property type="evidence" value="ECO:0007669"/>
    <property type="project" value="TreeGrafter"/>
</dbReference>
<dbReference type="Gene3D" id="3.40.50.1110">
    <property type="entry name" value="SGNH hydrolase"/>
    <property type="match status" value="1"/>
</dbReference>
<dbReference type="PANTHER" id="PTHR30383:SF24">
    <property type="entry name" value="THIOESTERASE 1_PROTEASE 1_LYSOPHOSPHOLIPASE L1"/>
    <property type="match status" value="1"/>
</dbReference>